<dbReference type="Pfam" id="PF00925">
    <property type="entry name" value="GTP_cyclohydro2"/>
    <property type="match status" value="1"/>
</dbReference>
<evidence type="ECO:0000256" key="9">
    <source>
        <dbReference type="ARBA" id="ARBA00023239"/>
    </source>
</evidence>
<dbReference type="EC" id="3.5.4.25" evidence="12"/>
<evidence type="ECO:0000256" key="8">
    <source>
        <dbReference type="ARBA" id="ARBA00023211"/>
    </source>
</evidence>
<dbReference type="NCBIfam" id="TIGR00506">
    <property type="entry name" value="ribB"/>
    <property type="match status" value="1"/>
</dbReference>
<proteinExistence type="inferred from homology"/>
<keyword evidence="9 12" id="KW-0456">Lyase</keyword>
<dbReference type="Gene3D" id="3.90.870.10">
    <property type="entry name" value="DHBP synthase"/>
    <property type="match status" value="1"/>
</dbReference>
<dbReference type="GO" id="GO:0009231">
    <property type="term" value="P:riboflavin biosynthetic process"/>
    <property type="evidence" value="ECO:0007669"/>
    <property type="project" value="UniProtKB-UniPathway"/>
</dbReference>
<dbReference type="InterPro" id="IPR036144">
    <property type="entry name" value="RibA-like_sf"/>
</dbReference>
<keyword evidence="5" id="KW-0686">Riboflavin biosynthesis</keyword>
<evidence type="ECO:0000256" key="2">
    <source>
        <dbReference type="ARBA" id="ARBA00001946"/>
    </source>
</evidence>
<evidence type="ECO:0000256" key="4">
    <source>
        <dbReference type="ARBA" id="ARBA00005520"/>
    </source>
</evidence>
<dbReference type="FunFam" id="3.90.870.10:FF:000001">
    <property type="entry name" value="Riboflavin biosynthesis protein RibBA"/>
    <property type="match status" value="1"/>
</dbReference>
<dbReference type="Pfam" id="PF00926">
    <property type="entry name" value="DHBP_synthase"/>
    <property type="match status" value="1"/>
</dbReference>
<evidence type="ECO:0000256" key="6">
    <source>
        <dbReference type="ARBA" id="ARBA00022723"/>
    </source>
</evidence>
<reference evidence="12" key="1">
    <citation type="submission" date="2018-06" db="EMBL/GenBank/DDBJ databases">
        <authorList>
            <person name="Zhirakovskaya E."/>
        </authorList>
    </citation>
    <scope>NUCLEOTIDE SEQUENCE</scope>
</reference>
<dbReference type="GO" id="GO:0005829">
    <property type="term" value="C:cytosol"/>
    <property type="evidence" value="ECO:0007669"/>
    <property type="project" value="TreeGrafter"/>
</dbReference>
<dbReference type="EMBL" id="UOEM01000008">
    <property type="protein sequence ID" value="VAW10225.1"/>
    <property type="molecule type" value="Genomic_DNA"/>
</dbReference>
<organism evidence="12">
    <name type="scientific">hydrothermal vent metagenome</name>
    <dbReference type="NCBI Taxonomy" id="652676"/>
    <lineage>
        <taxon>unclassified sequences</taxon>
        <taxon>metagenomes</taxon>
        <taxon>ecological metagenomes</taxon>
    </lineage>
</organism>
<gene>
    <name evidence="12" type="ORF">MNBD_ALPHA09-608</name>
</gene>
<evidence type="ECO:0000256" key="10">
    <source>
        <dbReference type="SAM" id="MobiDB-lite"/>
    </source>
</evidence>
<comment type="similarity">
    <text evidence="4">In the N-terminal section; belongs to the DHBP synthase family.</text>
</comment>
<sequence>MKLDRIEDAITAIAAGEIVVVVDDDDRENEGDLIMAAAAATPEKVAFMIRHTSGILCAPLTAANAQRLRLDPMVSANDAPLATAFTVSVDYRFGLTTGISAEERCNTVRALANDNAGSGDFVRPGHVFPLVAREGGVLMRTGHTEAAVDLARLAGLPQVGLLAELVNDDGTMQRGAQVADFARAHSLRIISVADIVAHRQRREQLVERIAEFAVQTRIGAARGIVYSTPFDDIHHLALVFGDISASPKDGVITRLHRENVVEDVFGRSAMLDIALDRIAAAGQGVLVYLREGGAGVPAMGWDQSSRTDTAPASAGEGAQSEAIRQEEWRDIGLGAQILRDLGLASIRLITNRERHFIALAGFGIKIATTDLVQD</sequence>
<dbReference type="InterPro" id="IPR017945">
    <property type="entry name" value="DHBP_synth_RibB-like_a/b_dom"/>
</dbReference>
<dbReference type="AlphaFoldDB" id="A0A3B0SW93"/>
<dbReference type="GO" id="GO:0008686">
    <property type="term" value="F:3,4-dihydroxy-2-butanone-4-phosphate synthase activity"/>
    <property type="evidence" value="ECO:0007669"/>
    <property type="project" value="UniProtKB-EC"/>
</dbReference>
<keyword evidence="8" id="KW-0464">Manganese</keyword>
<dbReference type="InterPro" id="IPR000422">
    <property type="entry name" value="DHBP_synthase_RibB"/>
</dbReference>
<evidence type="ECO:0000256" key="3">
    <source>
        <dbReference type="ARBA" id="ARBA00005104"/>
    </source>
</evidence>
<accession>A0A3B0SW93</accession>
<evidence type="ECO:0000256" key="7">
    <source>
        <dbReference type="ARBA" id="ARBA00022842"/>
    </source>
</evidence>
<evidence type="ECO:0000256" key="5">
    <source>
        <dbReference type="ARBA" id="ARBA00022619"/>
    </source>
</evidence>
<comment type="pathway">
    <text evidence="3">Cofactor biosynthesis; riboflavin biosynthesis.</text>
</comment>
<dbReference type="GO" id="GO:0003935">
    <property type="term" value="F:GTP cyclohydrolase II activity"/>
    <property type="evidence" value="ECO:0007669"/>
    <property type="project" value="UniProtKB-EC"/>
</dbReference>
<keyword evidence="12" id="KW-0378">Hydrolase</keyword>
<dbReference type="SUPFAM" id="SSF142695">
    <property type="entry name" value="RibA-like"/>
    <property type="match status" value="1"/>
</dbReference>
<protein>
    <submittedName>
        <fullName evidence="12">3,4-dihydroxy-2-butanone 4-phosphate synthase / GTP cyclohydrolase II</fullName>
        <ecNumber evidence="12">3.5.4.25</ecNumber>
        <ecNumber evidence="12">4.1.99.12</ecNumber>
    </submittedName>
</protein>
<dbReference type="GO" id="GO:0046872">
    <property type="term" value="F:metal ion binding"/>
    <property type="evidence" value="ECO:0007669"/>
    <property type="project" value="UniProtKB-KW"/>
</dbReference>
<dbReference type="EC" id="4.1.99.12" evidence="12"/>
<dbReference type="InterPro" id="IPR032677">
    <property type="entry name" value="GTP_cyclohydro_II"/>
</dbReference>
<dbReference type="PANTHER" id="PTHR21327:SF18">
    <property type="entry name" value="3,4-DIHYDROXY-2-BUTANONE 4-PHOSPHATE SYNTHASE"/>
    <property type="match status" value="1"/>
</dbReference>
<feature type="region of interest" description="Disordered" evidence="10">
    <location>
        <begin position="299"/>
        <end position="322"/>
    </location>
</feature>
<evidence type="ECO:0000313" key="12">
    <source>
        <dbReference type="EMBL" id="VAW10225.1"/>
    </source>
</evidence>
<keyword evidence="7" id="KW-0460">Magnesium</keyword>
<dbReference type="SUPFAM" id="SSF55821">
    <property type="entry name" value="YrdC/RibB"/>
    <property type="match status" value="1"/>
</dbReference>
<dbReference type="Gene3D" id="3.40.50.10990">
    <property type="entry name" value="GTP cyclohydrolase II"/>
    <property type="match status" value="1"/>
</dbReference>
<dbReference type="UniPathway" id="UPA00275"/>
<name>A0A3B0SW93_9ZZZZ</name>
<evidence type="ECO:0000256" key="1">
    <source>
        <dbReference type="ARBA" id="ARBA00001936"/>
    </source>
</evidence>
<dbReference type="PIRSF" id="PIRSF001259">
    <property type="entry name" value="RibA"/>
    <property type="match status" value="1"/>
</dbReference>
<comment type="cofactor">
    <cofactor evidence="2">
        <name>Mg(2+)</name>
        <dbReference type="ChEBI" id="CHEBI:18420"/>
    </cofactor>
</comment>
<evidence type="ECO:0000259" key="11">
    <source>
        <dbReference type="Pfam" id="PF00925"/>
    </source>
</evidence>
<feature type="domain" description="GTP cyclohydrolase II" evidence="11">
    <location>
        <begin position="207"/>
        <end position="367"/>
    </location>
</feature>
<dbReference type="HAMAP" id="MF_00180">
    <property type="entry name" value="RibB"/>
    <property type="match status" value="1"/>
</dbReference>
<keyword evidence="6" id="KW-0479">Metal-binding</keyword>
<comment type="cofactor">
    <cofactor evidence="1">
        <name>Mn(2+)</name>
        <dbReference type="ChEBI" id="CHEBI:29035"/>
    </cofactor>
</comment>
<dbReference type="PANTHER" id="PTHR21327">
    <property type="entry name" value="GTP CYCLOHYDROLASE II-RELATED"/>
    <property type="match status" value="1"/>
</dbReference>